<dbReference type="AlphaFoldDB" id="A0A1G9J5A2"/>
<proteinExistence type="predicted"/>
<dbReference type="Pfam" id="PF15781">
    <property type="entry name" value="ParE-like_toxin"/>
    <property type="match status" value="1"/>
</dbReference>
<evidence type="ECO:0000313" key="2">
    <source>
        <dbReference type="Proteomes" id="UP000199008"/>
    </source>
</evidence>
<keyword evidence="2" id="KW-1185">Reference proteome</keyword>
<reference evidence="2" key="1">
    <citation type="submission" date="2016-10" db="EMBL/GenBank/DDBJ databases">
        <authorList>
            <person name="Varghese N."/>
            <person name="Submissions S."/>
        </authorList>
    </citation>
    <scope>NUCLEOTIDE SEQUENCE [LARGE SCALE GENOMIC DNA]</scope>
    <source>
        <strain evidence="2">CGMCC 1.8895</strain>
    </source>
</reference>
<sequence>MYEIQYTSSARRYFKKLRKKNKTLLEKMSIAIEEISLNPYTAGVPKKGDLSGIYGYDVYHQGSNYEIAYRIDTDNDGNIILILLAGSREIFYEQLKRYMK</sequence>
<protein>
    <submittedName>
        <fullName evidence="1">mRNA interferase RelE/StbE</fullName>
    </submittedName>
</protein>
<dbReference type="EMBL" id="FNFY01000042">
    <property type="protein sequence ID" value="SDL32482.1"/>
    <property type="molecule type" value="Genomic_DNA"/>
</dbReference>
<dbReference type="RefSeq" id="WP_092988247.1">
    <property type="nucleotide sequence ID" value="NZ_FNFY01000042.1"/>
</dbReference>
<evidence type="ECO:0000313" key="1">
    <source>
        <dbReference type="EMBL" id="SDL32482.1"/>
    </source>
</evidence>
<accession>A0A1G9J5A2</accession>
<gene>
    <name evidence="1" type="ORF">SAMN05216216_14217</name>
</gene>
<dbReference type="Proteomes" id="UP000199008">
    <property type="component" value="Unassembled WGS sequence"/>
</dbReference>
<dbReference type="STRING" id="576118.SAMN05216216_14217"/>
<organism evidence="1 2">
    <name type="scientific">Lacicoccus qingdaonensis</name>
    <dbReference type="NCBI Taxonomy" id="576118"/>
    <lineage>
        <taxon>Bacteria</taxon>
        <taxon>Bacillati</taxon>
        <taxon>Bacillota</taxon>
        <taxon>Bacilli</taxon>
        <taxon>Bacillales</taxon>
        <taxon>Salinicoccaceae</taxon>
        <taxon>Lacicoccus</taxon>
    </lineage>
</organism>
<dbReference type="SUPFAM" id="SSF143011">
    <property type="entry name" value="RelE-like"/>
    <property type="match status" value="1"/>
</dbReference>
<dbReference type="InterPro" id="IPR035093">
    <property type="entry name" value="RelE/ParE_toxin_dom_sf"/>
</dbReference>
<dbReference type="OrthoDB" id="82378at2"/>
<name>A0A1G9J5A2_9BACL</name>
<dbReference type="Gene3D" id="3.30.2310.20">
    <property type="entry name" value="RelE-like"/>
    <property type="match status" value="1"/>
</dbReference>
<dbReference type="InterPro" id="IPR031552">
    <property type="entry name" value="ParE-like_toxin"/>
</dbReference>